<gene>
    <name evidence="2" type="ORF">GCM10022256_31150</name>
</gene>
<feature type="region of interest" description="Disordered" evidence="1">
    <location>
        <begin position="60"/>
        <end position="118"/>
    </location>
</feature>
<dbReference type="Proteomes" id="UP001501594">
    <property type="component" value="Unassembled WGS sequence"/>
</dbReference>
<feature type="compositionally biased region" description="Basic and acidic residues" evidence="1">
    <location>
        <begin position="107"/>
        <end position="118"/>
    </location>
</feature>
<accession>A0ABP8E5J2</accession>
<proteinExistence type="predicted"/>
<name>A0ABP8E5J2_9MICO</name>
<sequence>MLLKQDAAIDDEDLVGNRFDLRELMAGYQNRSALLGEATEEDSKPRDAFRIKPIGGLIEKEEVRRPENGDRQSETLAHTEREVSDSLAKHRPETDRIHTRRRALPGHSEDECRKTDRLPDGPTDMLSRGIQQHPHLTSRVLKLAEFDTAEGRTARGAGGMIDHHAEGRRLAGSIRTEKSCDGSWWALE</sequence>
<evidence type="ECO:0000313" key="3">
    <source>
        <dbReference type="Proteomes" id="UP001501594"/>
    </source>
</evidence>
<protein>
    <submittedName>
        <fullName evidence="2">Uncharacterized protein</fullName>
    </submittedName>
</protein>
<keyword evidence="3" id="KW-1185">Reference proteome</keyword>
<organism evidence="2 3">
    <name type="scientific">Frondihabitans peucedani</name>
    <dbReference type="NCBI Taxonomy" id="598626"/>
    <lineage>
        <taxon>Bacteria</taxon>
        <taxon>Bacillati</taxon>
        <taxon>Actinomycetota</taxon>
        <taxon>Actinomycetes</taxon>
        <taxon>Micrococcales</taxon>
        <taxon>Microbacteriaceae</taxon>
        <taxon>Frondihabitans</taxon>
    </lineage>
</organism>
<evidence type="ECO:0000256" key="1">
    <source>
        <dbReference type="SAM" id="MobiDB-lite"/>
    </source>
</evidence>
<dbReference type="EMBL" id="BAABAU010000004">
    <property type="protein sequence ID" value="GAA4267503.1"/>
    <property type="molecule type" value="Genomic_DNA"/>
</dbReference>
<evidence type="ECO:0000313" key="2">
    <source>
        <dbReference type="EMBL" id="GAA4267503.1"/>
    </source>
</evidence>
<comment type="caution">
    <text evidence="2">The sequence shown here is derived from an EMBL/GenBank/DDBJ whole genome shotgun (WGS) entry which is preliminary data.</text>
</comment>
<reference evidence="3" key="1">
    <citation type="journal article" date="2019" name="Int. J. Syst. Evol. Microbiol.">
        <title>The Global Catalogue of Microorganisms (GCM) 10K type strain sequencing project: providing services to taxonomists for standard genome sequencing and annotation.</title>
        <authorList>
            <consortium name="The Broad Institute Genomics Platform"/>
            <consortium name="The Broad Institute Genome Sequencing Center for Infectious Disease"/>
            <person name="Wu L."/>
            <person name="Ma J."/>
        </authorList>
    </citation>
    <scope>NUCLEOTIDE SEQUENCE [LARGE SCALE GENOMIC DNA]</scope>
    <source>
        <strain evidence="3">JCM 17442</strain>
    </source>
</reference>
<feature type="compositionally biased region" description="Basic and acidic residues" evidence="1">
    <location>
        <begin position="60"/>
        <end position="97"/>
    </location>
</feature>